<dbReference type="SUPFAM" id="SSF55804">
    <property type="entry name" value="Phoshotransferase/anion transport protein"/>
    <property type="match status" value="1"/>
</dbReference>
<dbReference type="InterPro" id="IPR036634">
    <property type="entry name" value="PRD_sf"/>
</dbReference>
<organism evidence="6 7">
    <name type="scientific">Lentibacillus salicampi</name>
    <dbReference type="NCBI Taxonomy" id="175306"/>
    <lineage>
        <taxon>Bacteria</taxon>
        <taxon>Bacillati</taxon>
        <taxon>Bacillota</taxon>
        <taxon>Bacilli</taxon>
        <taxon>Bacillales</taxon>
        <taxon>Bacillaceae</taxon>
        <taxon>Lentibacillus</taxon>
    </lineage>
</organism>
<dbReference type="GO" id="GO:0006355">
    <property type="term" value="P:regulation of DNA-templated transcription"/>
    <property type="evidence" value="ECO:0007669"/>
    <property type="project" value="InterPro"/>
</dbReference>
<dbReference type="InterPro" id="IPR036095">
    <property type="entry name" value="PTS_EIIB-like_sf"/>
</dbReference>
<dbReference type="Proteomes" id="UP000298484">
    <property type="component" value="Unassembled WGS sequence"/>
</dbReference>
<dbReference type="SUPFAM" id="SSF63520">
    <property type="entry name" value="PTS-regulatory domain, PRD"/>
    <property type="match status" value="2"/>
</dbReference>
<dbReference type="Gene3D" id="3.40.50.2300">
    <property type="match status" value="1"/>
</dbReference>
<keyword evidence="2" id="KW-0677">Repeat</keyword>
<dbReference type="PROSITE" id="PS51094">
    <property type="entry name" value="PTS_EIIA_TYPE_2"/>
    <property type="match status" value="1"/>
</dbReference>
<evidence type="ECO:0000259" key="5">
    <source>
        <dbReference type="PROSITE" id="PS51372"/>
    </source>
</evidence>
<gene>
    <name evidence="6" type="ORF">E4U82_12165</name>
</gene>
<dbReference type="PROSITE" id="PS51372">
    <property type="entry name" value="PRD_2"/>
    <property type="match status" value="2"/>
</dbReference>
<protein>
    <submittedName>
        <fullName evidence="6">BglG family transcription antiterminator</fullName>
    </submittedName>
</protein>
<dbReference type="PANTHER" id="PTHR30185:SF12">
    <property type="entry name" value="TRANSCRIPTIONAL REGULATOR MANR"/>
    <property type="match status" value="1"/>
</dbReference>
<feature type="domain" description="PRD" evidence="5">
    <location>
        <begin position="285"/>
        <end position="392"/>
    </location>
</feature>
<dbReference type="Gene3D" id="3.40.930.10">
    <property type="entry name" value="Mannitol-specific EII, Chain A"/>
    <property type="match status" value="1"/>
</dbReference>
<dbReference type="CDD" id="cd00211">
    <property type="entry name" value="PTS_IIA_fru"/>
    <property type="match status" value="1"/>
</dbReference>
<dbReference type="AlphaFoldDB" id="A0A4Y9ADL3"/>
<dbReference type="GO" id="GO:0008982">
    <property type="term" value="F:protein-N(PI)-phosphohistidine-sugar phosphotransferase activity"/>
    <property type="evidence" value="ECO:0007669"/>
    <property type="project" value="InterPro"/>
</dbReference>
<dbReference type="Pfam" id="PF00359">
    <property type="entry name" value="PTS_EIIA_2"/>
    <property type="match status" value="1"/>
</dbReference>
<evidence type="ECO:0000313" key="6">
    <source>
        <dbReference type="EMBL" id="TFJ92484.1"/>
    </source>
</evidence>
<evidence type="ECO:0000256" key="2">
    <source>
        <dbReference type="ARBA" id="ARBA00022737"/>
    </source>
</evidence>
<dbReference type="Pfam" id="PF00874">
    <property type="entry name" value="PRD"/>
    <property type="match status" value="2"/>
</dbReference>
<keyword evidence="7" id="KW-1185">Reference proteome</keyword>
<dbReference type="InterPro" id="IPR036388">
    <property type="entry name" value="WH-like_DNA-bd_sf"/>
</dbReference>
<dbReference type="PROSITE" id="PS51099">
    <property type="entry name" value="PTS_EIIB_TYPE_2"/>
    <property type="match status" value="1"/>
</dbReference>
<dbReference type="InterPro" id="IPR013196">
    <property type="entry name" value="HTH_11"/>
</dbReference>
<feature type="domain" description="PRD" evidence="5">
    <location>
        <begin position="179"/>
        <end position="284"/>
    </location>
</feature>
<evidence type="ECO:0000313" key="7">
    <source>
        <dbReference type="Proteomes" id="UP000298484"/>
    </source>
</evidence>
<keyword evidence="1" id="KW-0808">Transferase</keyword>
<sequence length="636" mass="72057">MNDRQKKLLRILLANLDRFMPNQNLADELGCSEKTVRNDLNNIEKQLNGFPSAVLQRKRGSGVLLSIDRADRATLLNDIYQSDTSGDDRLLELAYQLLVSEKPLTLADLAEKHFTNRTTVRGELNRIASWLEGYDLELVSKQRLGHVVKGKELNKRNALANLSELIFTESRERERVLHLFPPTEITTVRKLLRDLQAQYPIDLSEGEFESLQVHALIMIKRTRQRSPILLGDSEDGASVKLDSYHMTAWLMKRLEDALGLSFPEAEYVYFTWHLESCRNEHAGKATDGLLTGVVRQITLQLQRMTMKRFQDDEVLTDGLKTHLASAIHRIKYGLTIRNPMLSDIKKKYPYMFSMVILAVEKINETYHLNIQEDEAAYLVLHFQASIERMQTERSSVKRAVIVCDLGIGMSHLLQAKLEQSYQGIEMLGSISKSELPAFLQKHETDMIISTTDIDISDIPIVVVSPLLEHEDKKRLNQFLQSIEPKGAEKNATMADPRRFITEDVVFLGMNLEHRFEIVEMLANNVVQKGFAEQKFIHSALLRERTSATSIGGGVAIPHADPDFVKQSVVSLAVLREPIQWGSEMVSVVFLLAIAKENHTMIKPLMQTIAAISHNPAIVEKLNEAASVSDILTVFEQ</sequence>
<evidence type="ECO:0000256" key="1">
    <source>
        <dbReference type="ARBA" id="ARBA00022679"/>
    </source>
</evidence>
<dbReference type="Gene3D" id="1.10.1790.10">
    <property type="entry name" value="PRD domain"/>
    <property type="match status" value="2"/>
</dbReference>
<dbReference type="Gene3D" id="1.10.10.10">
    <property type="entry name" value="Winged helix-like DNA-binding domain superfamily/Winged helix DNA-binding domain"/>
    <property type="match status" value="1"/>
</dbReference>
<comment type="caution">
    <text evidence="6">The sequence shown here is derived from an EMBL/GenBank/DDBJ whole genome shotgun (WGS) entry which is preliminary data.</text>
</comment>
<dbReference type="EMBL" id="SRHY01000021">
    <property type="protein sequence ID" value="TFJ92484.1"/>
    <property type="molecule type" value="Genomic_DNA"/>
</dbReference>
<accession>A0A4Y9ADL3</accession>
<name>A0A4Y9ADL3_9BACI</name>
<dbReference type="PROSITE" id="PS00372">
    <property type="entry name" value="PTS_EIIA_TYPE_2_HIS"/>
    <property type="match status" value="1"/>
</dbReference>
<feature type="domain" description="PTS EIIB type-2" evidence="4">
    <location>
        <begin position="397"/>
        <end position="487"/>
    </location>
</feature>
<dbReference type="SUPFAM" id="SSF52794">
    <property type="entry name" value="PTS system IIB component-like"/>
    <property type="match status" value="1"/>
</dbReference>
<dbReference type="InterPro" id="IPR016152">
    <property type="entry name" value="PTrfase/Anion_transptr"/>
</dbReference>
<feature type="domain" description="PTS EIIA type-2" evidence="3">
    <location>
        <begin position="498"/>
        <end position="636"/>
    </location>
</feature>
<proteinExistence type="predicted"/>
<evidence type="ECO:0000259" key="3">
    <source>
        <dbReference type="PROSITE" id="PS51094"/>
    </source>
</evidence>
<dbReference type="InterPro" id="IPR013011">
    <property type="entry name" value="PTS_EIIB_2"/>
</dbReference>
<evidence type="ECO:0000259" key="4">
    <source>
        <dbReference type="PROSITE" id="PS51099"/>
    </source>
</evidence>
<reference evidence="6 7" key="1">
    <citation type="submission" date="2019-03" db="EMBL/GenBank/DDBJ databases">
        <title>Genome sequence of Lentibacillus salicampi ATCC BAA-719.</title>
        <authorList>
            <person name="Maclea K.S."/>
            <person name="Simoes Junior M."/>
        </authorList>
    </citation>
    <scope>NUCLEOTIDE SEQUENCE [LARGE SCALE GENOMIC DNA]</scope>
    <source>
        <strain evidence="6 7">ATCC BAA-719</strain>
    </source>
</reference>
<dbReference type="PANTHER" id="PTHR30185">
    <property type="entry name" value="CRYPTIC BETA-GLUCOSIDE BGL OPERON ANTITERMINATOR"/>
    <property type="match status" value="1"/>
</dbReference>
<dbReference type="RefSeq" id="WP_135110456.1">
    <property type="nucleotide sequence ID" value="NZ_SRHY01000021.1"/>
</dbReference>
<dbReference type="Pfam" id="PF08279">
    <property type="entry name" value="HTH_11"/>
    <property type="match status" value="1"/>
</dbReference>
<dbReference type="GO" id="GO:0009401">
    <property type="term" value="P:phosphoenolpyruvate-dependent sugar phosphotransferase system"/>
    <property type="evidence" value="ECO:0007669"/>
    <property type="project" value="InterPro"/>
</dbReference>
<dbReference type="InterPro" id="IPR050661">
    <property type="entry name" value="BglG_antiterminators"/>
</dbReference>
<dbReference type="InterPro" id="IPR011608">
    <property type="entry name" value="PRD"/>
</dbReference>
<dbReference type="InterPro" id="IPR002178">
    <property type="entry name" value="PTS_EIIA_type-2_dom"/>
</dbReference>
<dbReference type="CDD" id="cd05568">
    <property type="entry name" value="PTS_IIB_bgl_like"/>
    <property type="match status" value="1"/>
</dbReference>
<dbReference type="OrthoDB" id="3175596at2"/>